<name>A0A0J1AX06_9TREE</name>
<dbReference type="RefSeq" id="XP_018276330.1">
    <property type="nucleotide sequence ID" value="XM_018419740.1"/>
</dbReference>
<dbReference type="OrthoDB" id="3258172at2759"/>
<reference evidence="1 2" key="1">
    <citation type="submission" date="2015-03" db="EMBL/GenBank/DDBJ databases">
        <title>Genomics and transcriptomics of the oil-accumulating basidiomycete yeast T. oleaginosus allow insights into substrate utilization and the diverse evolutionary trajectories of mating systems in fungi.</title>
        <authorList>
            <consortium name="DOE Joint Genome Institute"/>
            <person name="Kourist R."/>
            <person name="Kracht O."/>
            <person name="Bracharz F."/>
            <person name="Lipzen A."/>
            <person name="Nolan M."/>
            <person name="Ohm R."/>
            <person name="Grigoriev I."/>
            <person name="Sun S."/>
            <person name="Heitman J."/>
            <person name="Bruck T."/>
            <person name="Nowrousian M."/>
        </authorList>
    </citation>
    <scope>NUCLEOTIDE SEQUENCE [LARGE SCALE GENOMIC DNA]</scope>
    <source>
        <strain evidence="1 2">IBC0246</strain>
    </source>
</reference>
<sequence>MAESKLSLAPSPARPTDLTPPALFLSLHNVGQEHVGRKLRLVVQILGLDQSHRATHVLATSHTVSPRPLLLLRVDQVLLGTHPRVGTAEWWRADSAPAPAPRGGAGTSRAELSLRPGEWVTVVGWLETSVAPQRIIVPDGYRPPLDAVLDCINVSMAREPPVGGVCRGDLEVGG</sequence>
<gene>
    <name evidence="1" type="ORF">CC85DRAFT_176237</name>
</gene>
<dbReference type="AlphaFoldDB" id="A0A0J1AX06"/>
<dbReference type="Proteomes" id="UP000053611">
    <property type="component" value="Unassembled WGS sequence"/>
</dbReference>
<keyword evidence="2" id="KW-1185">Reference proteome</keyword>
<accession>A0A0J1AX06</accession>
<dbReference type="GeneID" id="28980343"/>
<protein>
    <submittedName>
        <fullName evidence="1">Uncharacterized protein</fullName>
    </submittedName>
</protein>
<proteinExistence type="predicted"/>
<organism evidence="1 2">
    <name type="scientific">Cutaneotrichosporon oleaginosum</name>
    <dbReference type="NCBI Taxonomy" id="879819"/>
    <lineage>
        <taxon>Eukaryota</taxon>
        <taxon>Fungi</taxon>
        <taxon>Dikarya</taxon>
        <taxon>Basidiomycota</taxon>
        <taxon>Agaricomycotina</taxon>
        <taxon>Tremellomycetes</taxon>
        <taxon>Trichosporonales</taxon>
        <taxon>Trichosporonaceae</taxon>
        <taxon>Cutaneotrichosporon</taxon>
    </lineage>
</organism>
<evidence type="ECO:0000313" key="2">
    <source>
        <dbReference type="Proteomes" id="UP000053611"/>
    </source>
</evidence>
<evidence type="ECO:0000313" key="1">
    <source>
        <dbReference type="EMBL" id="KLT39839.1"/>
    </source>
</evidence>
<dbReference type="EMBL" id="KQ087247">
    <property type="protein sequence ID" value="KLT39839.1"/>
    <property type="molecule type" value="Genomic_DNA"/>
</dbReference>